<dbReference type="EMBL" id="CAJOBJ010376009">
    <property type="protein sequence ID" value="CAF5225538.1"/>
    <property type="molecule type" value="Genomic_DNA"/>
</dbReference>
<organism evidence="1 2">
    <name type="scientific">Rotaria magnacalcarata</name>
    <dbReference type="NCBI Taxonomy" id="392030"/>
    <lineage>
        <taxon>Eukaryota</taxon>
        <taxon>Metazoa</taxon>
        <taxon>Spiralia</taxon>
        <taxon>Gnathifera</taxon>
        <taxon>Rotifera</taxon>
        <taxon>Eurotatoria</taxon>
        <taxon>Bdelloidea</taxon>
        <taxon>Philodinida</taxon>
        <taxon>Philodinidae</taxon>
        <taxon>Rotaria</taxon>
    </lineage>
</organism>
<sequence length="71" mass="8289">LHDELGFDVITCPFRVLNEFGGSIHCVTWDIRRQGSCIDYFPNQNYEAECQIDLESYSDQVVLVKDNEKKF</sequence>
<protein>
    <recommendedName>
        <fullName evidence="3">Glycine amidinotransferase</fullName>
    </recommendedName>
</protein>
<feature type="non-terminal residue" evidence="1">
    <location>
        <position position="1"/>
    </location>
</feature>
<dbReference type="Proteomes" id="UP000681720">
    <property type="component" value="Unassembled WGS sequence"/>
</dbReference>
<evidence type="ECO:0000313" key="1">
    <source>
        <dbReference type="EMBL" id="CAF5225538.1"/>
    </source>
</evidence>
<dbReference type="SUPFAM" id="SSF55909">
    <property type="entry name" value="Pentein"/>
    <property type="match status" value="1"/>
</dbReference>
<accession>A0A8S3K311</accession>
<name>A0A8S3K311_9BILA</name>
<evidence type="ECO:0000313" key="2">
    <source>
        <dbReference type="Proteomes" id="UP000681720"/>
    </source>
</evidence>
<evidence type="ECO:0008006" key="3">
    <source>
        <dbReference type="Google" id="ProtNLM"/>
    </source>
</evidence>
<dbReference type="Gene3D" id="3.75.10.10">
    <property type="entry name" value="L-arginine/glycine Amidinotransferase, Chain A"/>
    <property type="match status" value="1"/>
</dbReference>
<reference evidence="1" key="1">
    <citation type="submission" date="2021-02" db="EMBL/GenBank/DDBJ databases">
        <authorList>
            <person name="Nowell W R."/>
        </authorList>
    </citation>
    <scope>NUCLEOTIDE SEQUENCE</scope>
</reference>
<proteinExistence type="predicted"/>
<gene>
    <name evidence="1" type="ORF">GIL414_LOCUS86655</name>
</gene>
<dbReference type="AlphaFoldDB" id="A0A8S3K311"/>
<comment type="caution">
    <text evidence="1">The sequence shown here is derived from an EMBL/GenBank/DDBJ whole genome shotgun (WGS) entry which is preliminary data.</text>
</comment>